<dbReference type="AlphaFoldDB" id="A0AA39U700"/>
<gene>
    <name evidence="2" type="ORF">IW261DRAFT_453736</name>
</gene>
<feature type="signal peptide" evidence="1">
    <location>
        <begin position="1"/>
        <end position="22"/>
    </location>
</feature>
<comment type="caution">
    <text evidence="2">The sequence shown here is derived from an EMBL/GenBank/DDBJ whole genome shotgun (WGS) entry which is preliminary data.</text>
</comment>
<protein>
    <recommendedName>
        <fullName evidence="4">Secreted protein</fullName>
    </recommendedName>
</protein>
<evidence type="ECO:0000256" key="1">
    <source>
        <dbReference type="SAM" id="SignalP"/>
    </source>
</evidence>
<accession>A0AA39U700</accession>
<reference evidence="2" key="1">
    <citation type="submission" date="2023-06" db="EMBL/GenBank/DDBJ databases">
        <authorList>
            <consortium name="Lawrence Berkeley National Laboratory"/>
            <person name="Ahrendt S."/>
            <person name="Sahu N."/>
            <person name="Indic B."/>
            <person name="Wong-Bajracharya J."/>
            <person name="Merenyi Z."/>
            <person name="Ke H.-M."/>
            <person name="Monk M."/>
            <person name="Kocsube S."/>
            <person name="Drula E."/>
            <person name="Lipzen A."/>
            <person name="Balint B."/>
            <person name="Henrissat B."/>
            <person name="Andreopoulos B."/>
            <person name="Martin F.M."/>
            <person name="Harder C.B."/>
            <person name="Rigling D."/>
            <person name="Ford K.L."/>
            <person name="Foster G.D."/>
            <person name="Pangilinan J."/>
            <person name="Papanicolaou A."/>
            <person name="Barry K."/>
            <person name="LaButti K."/>
            <person name="Viragh M."/>
            <person name="Koriabine M."/>
            <person name="Yan M."/>
            <person name="Riley R."/>
            <person name="Champramary S."/>
            <person name="Plett K.L."/>
            <person name="Tsai I.J."/>
            <person name="Slot J."/>
            <person name="Sipos G."/>
            <person name="Plett J."/>
            <person name="Nagy L.G."/>
            <person name="Grigoriev I.V."/>
        </authorList>
    </citation>
    <scope>NUCLEOTIDE SEQUENCE</scope>
    <source>
        <strain evidence="2">ICMP 16352</strain>
    </source>
</reference>
<proteinExistence type="predicted"/>
<sequence>MKCAARFVCLSSICSCVELIWSLTTTLRSHGCYLKTQHLPYTPFLLVSRHLAVWWIRIRRVLNAYKRLSTLRMRVGAGDVPRKHVERGTHRIEVFLFCHSSATPTSGTGQARAPHSLSLAYTRSLFHFCNTVFTHVMHMFSILDSSLSPASSL</sequence>
<organism evidence="2 3">
    <name type="scientific">Armillaria novae-zelandiae</name>
    <dbReference type="NCBI Taxonomy" id="153914"/>
    <lineage>
        <taxon>Eukaryota</taxon>
        <taxon>Fungi</taxon>
        <taxon>Dikarya</taxon>
        <taxon>Basidiomycota</taxon>
        <taxon>Agaricomycotina</taxon>
        <taxon>Agaricomycetes</taxon>
        <taxon>Agaricomycetidae</taxon>
        <taxon>Agaricales</taxon>
        <taxon>Marasmiineae</taxon>
        <taxon>Physalacriaceae</taxon>
        <taxon>Armillaria</taxon>
    </lineage>
</organism>
<keyword evidence="3" id="KW-1185">Reference proteome</keyword>
<evidence type="ECO:0008006" key="4">
    <source>
        <dbReference type="Google" id="ProtNLM"/>
    </source>
</evidence>
<evidence type="ECO:0000313" key="2">
    <source>
        <dbReference type="EMBL" id="KAK0475723.1"/>
    </source>
</evidence>
<evidence type="ECO:0000313" key="3">
    <source>
        <dbReference type="Proteomes" id="UP001175227"/>
    </source>
</evidence>
<keyword evidence="1" id="KW-0732">Signal</keyword>
<name>A0AA39U700_9AGAR</name>
<dbReference type="EMBL" id="JAUEPR010000022">
    <property type="protein sequence ID" value="KAK0475723.1"/>
    <property type="molecule type" value="Genomic_DNA"/>
</dbReference>
<dbReference type="Proteomes" id="UP001175227">
    <property type="component" value="Unassembled WGS sequence"/>
</dbReference>
<feature type="chain" id="PRO_5041244943" description="Secreted protein" evidence="1">
    <location>
        <begin position="23"/>
        <end position="153"/>
    </location>
</feature>